<dbReference type="PANTHER" id="PTHR34583:SF2">
    <property type="entry name" value="ANTIPORTER SUBUNIT MNHC2-RELATED"/>
    <property type="match status" value="1"/>
</dbReference>
<dbReference type="GO" id="GO:0005886">
    <property type="term" value="C:plasma membrane"/>
    <property type="evidence" value="ECO:0007669"/>
    <property type="project" value="UniProtKB-SubCell"/>
</dbReference>
<dbReference type="AlphaFoldDB" id="A0A7C5JXG1"/>
<dbReference type="NCBIfam" id="NF006250">
    <property type="entry name" value="PRK08388.1"/>
    <property type="match status" value="1"/>
</dbReference>
<dbReference type="Pfam" id="PF00420">
    <property type="entry name" value="Oxidored_q2"/>
    <property type="match status" value="1"/>
</dbReference>
<dbReference type="Gene3D" id="1.10.287.3510">
    <property type="match status" value="1"/>
</dbReference>
<accession>A0A7C5JXG1</accession>
<dbReference type="Proteomes" id="UP000886217">
    <property type="component" value="Unassembled WGS sequence"/>
</dbReference>
<gene>
    <name evidence="7" type="ORF">ENL40_07135</name>
</gene>
<feature type="transmembrane region" description="Helical" evidence="6">
    <location>
        <begin position="80"/>
        <end position="104"/>
    </location>
</feature>
<feature type="transmembrane region" description="Helical" evidence="6">
    <location>
        <begin position="29"/>
        <end position="49"/>
    </location>
</feature>
<keyword evidence="3 6" id="KW-0812">Transmembrane</keyword>
<dbReference type="PANTHER" id="PTHR34583">
    <property type="entry name" value="ANTIPORTER SUBUNIT MNHC2-RELATED"/>
    <property type="match status" value="1"/>
</dbReference>
<protein>
    <submittedName>
        <fullName evidence="7">Cation:proton antiporter</fullName>
    </submittedName>
</protein>
<reference evidence="7" key="1">
    <citation type="journal article" date="2020" name="mSystems">
        <title>Genome- and Community-Level Interaction Insights into Carbon Utilization and Element Cycling Functions of Hydrothermarchaeota in Hydrothermal Sediment.</title>
        <authorList>
            <person name="Zhou Z."/>
            <person name="Liu Y."/>
            <person name="Xu W."/>
            <person name="Pan J."/>
            <person name="Luo Z.H."/>
            <person name="Li M."/>
        </authorList>
    </citation>
    <scope>NUCLEOTIDE SEQUENCE [LARGE SCALE GENOMIC DNA]</scope>
    <source>
        <strain evidence="7">HyVt-93</strain>
    </source>
</reference>
<keyword evidence="2" id="KW-1003">Cell membrane</keyword>
<keyword evidence="5 6" id="KW-0472">Membrane</keyword>
<sequence length="120" mass="13291">MIPLQFITAFLMVFMGIYAFLYKRNLIKLILALNLIDAGIHLLLISLGYRLENGILPTAPIYTGYETLKGTPMVGPIPQALVLTSIVIGVCVLSLAMALTINAYRHYGTLDVNKLRRLRG</sequence>
<evidence type="ECO:0000256" key="6">
    <source>
        <dbReference type="SAM" id="Phobius"/>
    </source>
</evidence>
<keyword evidence="4 6" id="KW-1133">Transmembrane helix</keyword>
<evidence type="ECO:0000256" key="2">
    <source>
        <dbReference type="ARBA" id="ARBA00022475"/>
    </source>
</evidence>
<comment type="caution">
    <text evidence="7">The sequence shown here is derived from an EMBL/GenBank/DDBJ whole genome shotgun (WGS) entry which is preliminary data.</text>
</comment>
<name>A0A7C5JXG1_THELI</name>
<proteinExistence type="predicted"/>
<feature type="transmembrane region" description="Helical" evidence="6">
    <location>
        <begin position="6"/>
        <end position="22"/>
    </location>
</feature>
<evidence type="ECO:0000256" key="4">
    <source>
        <dbReference type="ARBA" id="ARBA00022989"/>
    </source>
</evidence>
<evidence type="ECO:0000313" key="7">
    <source>
        <dbReference type="EMBL" id="HHI01217.1"/>
    </source>
</evidence>
<dbReference type="EMBL" id="DRTU01000292">
    <property type="protein sequence ID" value="HHI01217.1"/>
    <property type="molecule type" value="Genomic_DNA"/>
</dbReference>
<comment type="subcellular location">
    <subcellularLocation>
        <location evidence="1">Cell membrane</location>
        <topology evidence="1">Multi-pass membrane protein</topology>
    </subcellularLocation>
</comment>
<evidence type="ECO:0000256" key="1">
    <source>
        <dbReference type="ARBA" id="ARBA00004651"/>
    </source>
</evidence>
<evidence type="ECO:0000256" key="3">
    <source>
        <dbReference type="ARBA" id="ARBA00022692"/>
    </source>
</evidence>
<organism evidence="7">
    <name type="scientific">Thermococcus litoralis</name>
    <dbReference type="NCBI Taxonomy" id="2265"/>
    <lineage>
        <taxon>Archaea</taxon>
        <taxon>Methanobacteriati</taxon>
        <taxon>Methanobacteriota</taxon>
        <taxon>Thermococci</taxon>
        <taxon>Thermococcales</taxon>
        <taxon>Thermococcaceae</taxon>
        <taxon>Thermococcus</taxon>
    </lineage>
</organism>
<dbReference type="InterPro" id="IPR050601">
    <property type="entry name" value="CPA3_antiporter_subunitC"/>
</dbReference>
<evidence type="ECO:0000256" key="5">
    <source>
        <dbReference type="ARBA" id="ARBA00023136"/>
    </source>
</evidence>
<dbReference type="InterPro" id="IPR039428">
    <property type="entry name" value="NUOK/Mnh_C1-like"/>
</dbReference>